<dbReference type="Pfam" id="PF12146">
    <property type="entry name" value="Hydrolase_4"/>
    <property type="match status" value="1"/>
</dbReference>
<organism evidence="2 3">
    <name type="scientific">Marasmius crinis-equi</name>
    <dbReference type="NCBI Taxonomy" id="585013"/>
    <lineage>
        <taxon>Eukaryota</taxon>
        <taxon>Fungi</taxon>
        <taxon>Dikarya</taxon>
        <taxon>Basidiomycota</taxon>
        <taxon>Agaricomycotina</taxon>
        <taxon>Agaricomycetes</taxon>
        <taxon>Agaricomycetidae</taxon>
        <taxon>Agaricales</taxon>
        <taxon>Marasmiineae</taxon>
        <taxon>Marasmiaceae</taxon>
        <taxon>Marasmius</taxon>
    </lineage>
</organism>
<proteinExistence type="predicted"/>
<dbReference type="InterPro" id="IPR022742">
    <property type="entry name" value="Hydrolase_4"/>
</dbReference>
<dbReference type="InterPro" id="IPR029058">
    <property type="entry name" value="AB_hydrolase_fold"/>
</dbReference>
<name>A0ABR3FUT0_9AGAR</name>
<reference evidence="2 3" key="1">
    <citation type="submission" date="2024-02" db="EMBL/GenBank/DDBJ databases">
        <title>A draft genome for the cacao thread blight pathogen Marasmius crinis-equi.</title>
        <authorList>
            <person name="Cohen S.P."/>
            <person name="Baruah I.K."/>
            <person name="Amoako-Attah I."/>
            <person name="Bukari Y."/>
            <person name="Meinhardt L.W."/>
            <person name="Bailey B.A."/>
        </authorList>
    </citation>
    <scope>NUCLEOTIDE SEQUENCE [LARGE SCALE GENOMIC DNA]</scope>
    <source>
        <strain evidence="2 3">GH-76</strain>
    </source>
</reference>
<keyword evidence="3" id="KW-1185">Reference proteome</keyword>
<dbReference type="Gene3D" id="3.40.50.1820">
    <property type="entry name" value="alpha/beta hydrolase"/>
    <property type="match status" value="1"/>
</dbReference>
<evidence type="ECO:0000259" key="1">
    <source>
        <dbReference type="Pfam" id="PF12146"/>
    </source>
</evidence>
<dbReference type="Proteomes" id="UP001465976">
    <property type="component" value="Unassembled WGS sequence"/>
</dbReference>
<evidence type="ECO:0000313" key="2">
    <source>
        <dbReference type="EMBL" id="KAL0579260.1"/>
    </source>
</evidence>
<gene>
    <name evidence="2" type="ORF">V5O48_002764</name>
</gene>
<feature type="domain" description="Serine aminopeptidase S33" evidence="1">
    <location>
        <begin position="9"/>
        <end position="66"/>
    </location>
</feature>
<accession>A0ABR3FUT0</accession>
<dbReference type="SUPFAM" id="SSF53474">
    <property type="entry name" value="alpha/beta-Hydrolases"/>
    <property type="match status" value="1"/>
</dbReference>
<dbReference type="EMBL" id="JBAHYK010000066">
    <property type="protein sequence ID" value="KAL0579260.1"/>
    <property type="molecule type" value="Genomic_DNA"/>
</dbReference>
<comment type="caution">
    <text evidence="2">The sequence shown here is derived from an EMBL/GenBank/DDBJ whole genome shotgun (WGS) entry which is preliminary data.</text>
</comment>
<sequence>MIRAHGWSCNKCMNISPFAEAFAAAGYACLMFDYRRWGASDGTPRHILDVKEQLDDYRTVIEYAQLQPEFDADRLIPSLRICAAIAQGPYTGVIGKSPLNMSVVFKGVADTIKQLLGLSPVYIPAAGGPNKPAALMYEGSEEGVAGLCSEPG</sequence>
<evidence type="ECO:0000313" key="3">
    <source>
        <dbReference type="Proteomes" id="UP001465976"/>
    </source>
</evidence>
<protein>
    <recommendedName>
        <fullName evidence="1">Serine aminopeptidase S33 domain-containing protein</fullName>
    </recommendedName>
</protein>